<dbReference type="Gene3D" id="3.40.366.10">
    <property type="entry name" value="Malonyl-Coenzyme A Acyl Carrier Protein, domain 2"/>
    <property type="match status" value="1"/>
</dbReference>
<feature type="domain" description="Polyketide synthase dimerisation element" evidence="1">
    <location>
        <begin position="89"/>
        <end position="130"/>
    </location>
</feature>
<organism evidence="2 3">
    <name type="scientific">Streptomyces durocortorensis</name>
    <dbReference type="NCBI Taxonomy" id="2811104"/>
    <lineage>
        <taxon>Bacteria</taxon>
        <taxon>Bacillati</taxon>
        <taxon>Actinomycetota</taxon>
        <taxon>Actinomycetes</taxon>
        <taxon>Kitasatosporales</taxon>
        <taxon>Streptomycetaceae</taxon>
        <taxon>Streptomyces</taxon>
    </lineage>
</organism>
<sequence length="349" mass="37510">MRETLEDADLPGAVLCTLRRGEGGRERWLTALAEAHVRGVGVDWEGLLLGGRSVDLPTYAFDRDRYWPDPVERSAAGPAAGPGGTGQAEQAFWNDIERGDTAAVARTLGIDAPGLDQVLPALATWRRARHQESTVDSWRYEVTWRPLVGLPSTAPTGRWMLVLPQTGAEEETQTARTALARADITEIHLPADTGRDELEATLRQLTETGEFTGVVSLLAFAQRPYPADEILAAGTADTVTLLQALGDAGIGAPLWCLTRSAVSVGRFDTAVNGDRAMLWGLGRVAALEHPDRWGGLIDLPETADTRSDARLGALLAGAAEDEDQLAVRPAGVFARRLRRAAPAPFTAPW</sequence>
<evidence type="ECO:0000313" key="3">
    <source>
        <dbReference type="Proteomes" id="UP000712045"/>
    </source>
</evidence>
<protein>
    <submittedName>
        <fullName evidence="2">Polyketide synthase</fullName>
    </submittedName>
</protein>
<gene>
    <name evidence="2" type="ORF">JS521_25425</name>
</gene>
<dbReference type="Pfam" id="PF18369">
    <property type="entry name" value="PKS_DE"/>
    <property type="match status" value="1"/>
</dbReference>
<feature type="non-terminal residue" evidence="2">
    <location>
        <position position="349"/>
    </location>
</feature>
<dbReference type="Gene3D" id="3.40.50.11460">
    <property type="match status" value="1"/>
</dbReference>
<evidence type="ECO:0000259" key="1">
    <source>
        <dbReference type="Pfam" id="PF18369"/>
    </source>
</evidence>
<evidence type="ECO:0000313" key="2">
    <source>
        <dbReference type="EMBL" id="MBM7057114.1"/>
    </source>
</evidence>
<proteinExistence type="predicted"/>
<keyword evidence="3" id="KW-1185">Reference proteome</keyword>
<dbReference type="Gene3D" id="6.10.140.1830">
    <property type="match status" value="1"/>
</dbReference>
<dbReference type="SUPFAM" id="SSF51735">
    <property type="entry name" value="NAD(P)-binding Rossmann-fold domains"/>
    <property type="match status" value="1"/>
</dbReference>
<dbReference type="InterPro" id="IPR036291">
    <property type="entry name" value="NAD(P)-bd_dom_sf"/>
</dbReference>
<reference evidence="2 3" key="1">
    <citation type="submission" date="2021-02" db="EMBL/GenBank/DDBJ databases">
        <title>Genome Streptomyces sp. RHZ10.</title>
        <authorList>
            <person name="Besaury L."/>
        </authorList>
    </citation>
    <scope>NUCLEOTIDE SEQUENCE [LARGE SCALE GENOMIC DNA]</scope>
    <source>
        <strain evidence="2 3">RHZ10</strain>
    </source>
</reference>
<dbReference type="Proteomes" id="UP000712045">
    <property type="component" value="Unassembled WGS sequence"/>
</dbReference>
<dbReference type="InterPro" id="IPR041618">
    <property type="entry name" value="PKS_DE"/>
</dbReference>
<dbReference type="InterPro" id="IPR001227">
    <property type="entry name" value="Ac_transferase_dom_sf"/>
</dbReference>
<dbReference type="Gene3D" id="3.30.70.3290">
    <property type="match status" value="1"/>
</dbReference>
<name>A0ABS2I1L0_9ACTN</name>
<accession>A0ABS2I1L0</accession>
<comment type="caution">
    <text evidence="2">The sequence shown here is derived from an EMBL/GenBank/DDBJ whole genome shotgun (WGS) entry which is preliminary data.</text>
</comment>
<dbReference type="EMBL" id="JAFEUF010000166">
    <property type="protein sequence ID" value="MBM7057114.1"/>
    <property type="molecule type" value="Genomic_DNA"/>
</dbReference>